<evidence type="ECO:0000256" key="7">
    <source>
        <dbReference type="ARBA" id="ARBA00023136"/>
    </source>
</evidence>
<dbReference type="PANTHER" id="PTHR30183">
    <property type="entry name" value="MOLYBDENUM TRANSPORT SYSTEM PERMEASE PROTEIN MODB"/>
    <property type="match status" value="1"/>
</dbReference>
<dbReference type="CDD" id="cd06261">
    <property type="entry name" value="TM_PBP2"/>
    <property type="match status" value="1"/>
</dbReference>
<gene>
    <name evidence="9" type="primary">ynjC_1</name>
    <name evidence="9" type="ORF">NCTC12123_01385</name>
</gene>
<sequence length="289" mass="31359">MLAWQWLSQGDEQQQAKGMLLCLLLLMLLAALAALGYGLWKAWRRTIPNLAGTRPRSPLVLPERALGGLLPACGILCAAVLLMLAQGGDVGPVGTSLSFGLLSSLIALIVIFLWLEWGPQRGAAWVWSPLALPALPLVTGQYFIALRLGLDGHYAAVLWSHLLWVLPWMLLVLQPAWRRIDPRLILTARTLGWRRAKIFLLLKCPLLVRPALLAFATGFSVSMAQYMPTLWLGAGRFATLTTETVALSSGGSIPVLASRALGLLLVTGTVFGLAALISRLAGRYRQGLR</sequence>
<reference evidence="9 10" key="1">
    <citation type="submission" date="2018-06" db="EMBL/GenBank/DDBJ databases">
        <authorList>
            <consortium name="Pathogen Informatics"/>
            <person name="Doyle S."/>
        </authorList>
    </citation>
    <scope>NUCLEOTIDE SEQUENCE [LARGE SCALE GENOMIC DNA]</scope>
    <source>
        <strain evidence="9 10">NCTC12123</strain>
    </source>
</reference>
<dbReference type="Gene3D" id="1.10.3720.10">
    <property type="entry name" value="MetI-like"/>
    <property type="match status" value="1"/>
</dbReference>
<dbReference type="GO" id="GO:0005886">
    <property type="term" value="C:plasma membrane"/>
    <property type="evidence" value="ECO:0007669"/>
    <property type="project" value="UniProtKB-SubCell"/>
</dbReference>
<feature type="transmembrane region" description="Helical" evidence="8">
    <location>
        <begin position="198"/>
        <end position="221"/>
    </location>
</feature>
<evidence type="ECO:0000256" key="3">
    <source>
        <dbReference type="ARBA" id="ARBA00022475"/>
    </source>
</evidence>
<accession>A0A376F6B1</accession>
<keyword evidence="7 8" id="KW-0472">Membrane</keyword>
<evidence type="ECO:0000313" key="9">
    <source>
        <dbReference type="EMBL" id="STD19573.1"/>
    </source>
</evidence>
<comment type="subcellular location">
    <subcellularLocation>
        <location evidence="1">Cell inner membrane</location>
        <topology evidence="1">Multi-pass membrane protein</topology>
    </subcellularLocation>
</comment>
<protein>
    <submittedName>
        <fullName evidence="9">Inner membrane ABC transporter permease protein YnjC</fullName>
    </submittedName>
</protein>
<evidence type="ECO:0000256" key="2">
    <source>
        <dbReference type="ARBA" id="ARBA00022448"/>
    </source>
</evidence>
<dbReference type="InterPro" id="IPR035906">
    <property type="entry name" value="MetI-like_sf"/>
</dbReference>
<evidence type="ECO:0000256" key="6">
    <source>
        <dbReference type="ARBA" id="ARBA00022989"/>
    </source>
</evidence>
<dbReference type="PANTHER" id="PTHR30183:SF6">
    <property type="entry name" value="INNER MEMBRANE ABC TRANSPORTER PERMEASE PROTEIN YNJC"/>
    <property type="match status" value="1"/>
</dbReference>
<keyword evidence="6 8" id="KW-1133">Transmembrane helix</keyword>
<dbReference type="InterPro" id="IPR000515">
    <property type="entry name" value="MetI-like"/>
</dbReference>
<evidence type="ECO:0000256" key="1">
    <source>
        <dbReference type="ARBA" id="ARBA00004429"/>
    </source>
</evidence>
<feature type="transmembrane region" description="Helical" evidence="8">
    <location>
        <begin position="260"/>
        <end position="281"/>
    </location>
</feature>
<feature type="transmembrane region" description="Helical" evidence="8">
    <location>
        <begin position="97"/>
        <end position="115"/>
    </location>
</feature>
<feature type="transmembrane region" description="Helical" evidence="8">
    <location>
        <begin position="65"/>
        <end position="85"/>
    </location>
</feature>
<proteinExistence type="predicted"/>
<keyword evidence="3" id="KW-1003">Cell membrane</keyword>
<evidence type="ECO:0000313" key="10">
    <source>
        <dbReference type="Proteomes" id="UP000255163"/>
    </source>
</evidence>
<dbReference type="GO" id="GO:0055085">
    <property type="term" value="P:transmembrane transport"/>
    <property type="evidence" value="ECO:0007669"/>
    <property type="project" value="InterPro"/>
</dbReference>
<evidence type="ECO:0000256" key="4">
    <source>
        <dbReference type="ARBA" id="ARBA00022519"/>
    </source>
</evidence>
<feature type="transmembrane region" description="Helical" evidence="8">
    <location>
        <begin position="18"/>
        <end position="40"/>
    </location>
</feature>
<keyword evidence="5 8" id="KW-0812">Transmembrane</keyword>
<organism evidence="9 10">
    <name type="scientific">Enterobacter asburiae</name>
    <dbReference type="NCBI Taxonomy" id="61645"/>
    <lineage>
        <taxon>Bacteria</taxon>
        <taxon>Pseudomonadati</taxon>
        <taxon>Pseudomonadota</taxon>
        <taxon>Gammaproteobacteria</taxon>
        <taxon>Enterobacterales</taxon>
        <taxon>Enterobacteriaceae</taxon>
        <taxon>Enterobacter</taxon>
        <taxon>Enterobacter cloacae complex</taxon>
    </lineage>
</organism>
<dbReference type="SUPFAM" id="SSF161098">
    <property type="entry name" value="MetI-like"/>
    <property type="match status" value="1"/>
</dbReference>
<evidence type="ECO:0000256" key="5">
    <source>
        <dbReference type="ARBA" id="ARBA00022692"/>
    </source>
</evidence>
<dbReference type="AlphaFoldDB" id="A0A376F6B1"/>
<feature type="transmembrane region" description="Helical" evidence="8">
    <location>
        <begin position="122"/>
        <end position="144"/>
    </location>
</feature>
<dbReference type="Proteomes" id="UP000255163">
    <property type="component" value="Unassembled WGS sequence"/>
</dbReference>
<name>A0A376F6B1_ENTAS</name>
<feature type="transmembrane region" description="Helical" evidence="8">
    <location>
        <begin position="156"/>
        <end position="177"/>
    </location>
</feature>
<keyword evidence="4" id="KW-0997">Cell inner membrane</keyword>
<dbReference type="EMBL" id="UFYI01000007">
    <property type="protein sequence ID" value="STD19573.1"/>
    <property type="molecule type" value="Genomic_DNA"/>
</dbReference>
<evidence type="ECO:0000256" key="8">
    <source>
        <dbReference type="SAM" id="Phobius"/>
    </source>
</evidence>
<keyword evidence="2" id="KW-0813">Transport</keyword>